<dbReference type="SUPFAM" id="SSF109604">
    <property type="entry name" value="HD-domain/PDEase-like"/>
    <property type="match status" value="1"/>
</dbReference>
<dbReference type="GO" id="GO:0005886">
    <property type="term" value="C:plasma membrane"/>
    <property type="evidence" value="ECO:0007669"/>
    <property type="project" value="UniProtKB-SubCell"/>
</dbReference>
<reference evidence="13 14" key="1">
    <citation type="submission" date="2018-06" db="EMBL/GenBank/DDBJ databases">
        <authorList>
            <consortium name="Pathogen Informatics"/>
            <person name="Doyle S."/>
        </authorList>
    </citation>
    <scope>NUCLEOTIDE SEQUENCE [LARGE SCALE GENOMIC DNA]</scope>
    <source>
        <strain evidence="13 14">NCTC9380</strain>
    </source>
</reference>
<dbReference type="Gene3D" id="1.10.3210.10">
    <property type="entry name" value="Hypothetical protein af1432"/>
    <property type="match status" value="1"/>
</dbReference>
<dbReference type="AlphaFoldDB" id="A0A378N9B0"/>
<evidence type="ECO:0000256" key="9">
    <source>
        <dbReference type="ARBA" id="ARBA00023136"/>
    </source>
</evidence>
<keyword evidence="8 13" id="KW-0378">Hydrolase</keyword>
<dbReference type="Pfam" id="PF02541">
    <property type="entry name" value="Ppx-GppA"/>
    <property type="match status" value="1"/>
</dbReference>
<evidence type="ECO:0000256" key="6">
    <source>
        <dbReference type="ARBA" id="ARBA00020416"/>
    </source>
</evidence>
<protein>
    <recommendedName>
        <fullName evidence="6">Exopolyphosphatase</fullName>
        <ecNumber evidence="5">3.6.1.11</ecNumber>
    </recommendedName>
</protein>
<name>A0A378N9B0_MANHA</name>
<dbReference type="InterPro" id="IPR043129">
    <property type="entry name" value="ATPase_NBD"/>
</dbReference>
<dbReference type="EMBL" id="UGPL01000006">
    <property type="protein sequence ID" value="STY65043.1"/>
    <property type="molecule type" value="Genomic_DNA"/>
</dbReference>
<dbReference type="PANTHER" id="PTHR30005:SF14">
    <property type="entry name" value="EXOPOLYPHOSPHATASE"/>
    <property type="match status" value="1"/>
</dbReference>
<keyword evidence="7" id="KW-1003">Cell membrane</keyword>
<sequence length="515" mass="58475">MVISYLFQLLVQGFIMSSNIAPREFAAIDLGSNSFHMIVARIVNGSIQVLSRLKRRVRLADGLDENLVLSQDAIDRGIACLALFAKRLEGFSAENVKVVGTYTLRRAINNQAFLEQAKAVFPYPISIISGQQEARLIYSGVSHTQPETGRKLVVDIGGGSTEMTIGDDFTPIRAESRHMGCVSFAKRFFPQGELTIERFDSAYQLAMEKIEDLMWEYKELGWDYALGSSGTIKTVHQVLIANGYRDGLITESRLQKIIDICLEFKSLNEIKLRGLLDERADVLVPGLAILLALFHTFRIDVLRYSNGALREGVMYGLEKSFQVGDIRQRTAEALAEQFALDKQQAKRVEHTALILFDQIKTWKNRRQVQDLRSMLKWASLLHEIGIVVNHNNVHRHSAYLIANRDLPGFDFEQQTLLSVLMRYHLKGFKRSDIRSINRYQCRDVLTLVRVFRLAVLLNRSRQATVVPKQLNLVIENNAWQLTFEQGFLANNPLISIDLEEEQKILASTNLQFAVS</sequence>
<evidence type="ECO:0000313" key="14">
    <source>
        <dbReference type="Proteomes" id="UP000254031"/>
    </source>
</evidence>
<evidence type="ECO:0000256" key="1">
    <source>
        <dbReference type="ARBA" id="ARBA00001946"/>
    </source>
</evidence>
<evidence type="ECO:0000256" key="8">
    <source>
        <dbReference type="ARBA" id="ARBA00022801"/>
    </source>
</evidence>
<dbReference type="Pfam" id="PF21447">
    <property type="entry name" value="Ppx-GppA_III"/>
    <property type="match status" value="1"/>
</dbReference>
<dbReference type="NCBIfam" id="TIGR03706">
    <property type="entry name" value="exo_poly_only"/>
    <property type="match status" value="1"/>
</dbReference>
<dbReference type="EC" id="3.6.1.11" evidence="5"/>
<evidence type="ECO:0000256" key="2">
    <source>
        <dbReference type="ARBA" id="ARBA00004202"/>
    </source>
</evidence>
<feature type="domain" description="Ppx/GppA phosphatase C-terminal" evidence="12">
    <location>
        <begin position="326"/>
        <end position="502"/>
    </location>
</feature>
<comment type="cofactor">
    <cofactor evidence="1">
        <name>Mg(2+)</name>
        <dbReference type="ChEBI" id="CHEBI:18420"/>
    </cofactor>
</comment>
<dbReference type="Proteomes" id="UP000254031">
    <property type="component" value="Unassembled WGS sequence"/>
</dbReference>
<keyword evidence="9" id="KW-0472">Membrane</keyword>
<evidence type="ECO:0000259" key="11">
    <source>
        <dbReference type="Pfam" id="PF02541"/>
    </source>
</evidence>
<dbReference type="InterPro" id="IPR003695">
    <property type="entry name" value="Ppx_GppA_N"/>
</dbReference>
<dbReference type="InterPro" id="IPR048950">
    <property type="entry name" value="Ppx_GppA_C"/>
</dbReference>
<dbReference type="GO" id="GO:0006798">
    <property type="term" value="P:polyphosphate catabolic process"/>
    <property type="evidence" value="ECO:0007669"/>
    <property type="project" value="TreeGrafter"/>
</dbReference>
<dbReference type="InterPro" id="IPR022371">
    <property type="entry name" value="Exopolyphosphatase"/>
</dbReference>
<dbReference type="GO" id="GO:0004309">
    <property type="term" value="F:exopolyphosphatase activity"/>
    <property type="evidence" value="ECO:0007669"/>
    <property type="project" value="UniProtKB-EC"/>
</dbReference>
<gene>
    <name evidence="13" type="primary">ppx</name>
    <name evidence="13" type="ORF">NCTC9380_00297</name>
</gene>
<evidence type="ECO:0000313" key="13">
    <source>
        <dbReference type="EMBL" id="STY65043.1"/>
    </source>
</evidence>
<comment type="subcellular location">
    <subcellularLocation>
        <location evidence="2">Cell membrane</location>
        <topology evidence="2">Peripheral membrane protein</topology>
    </subcellularLocation>
</comment>
<evidence type="ECO:0000256" key="4">
    <source>
        <dbReference type="ARBA" id="ARBA00011738"/>
    </source>
</evidence>
<dbReference type="Gene3D" id="3.30.420.150">
    <property type="entry name" value="Exopolyphosphatase. Domain 2"/>
    <property type="match status" value="1"/>
</dbReference>
<comment type="catalytic activity">
    <reaction evidence="10">
        <text>[phosphate](n) + H2O = [phosphate](n-1) + phosphate + H(+)</text>
        <dbReference type="Rhea" id="RHEA:21528"/>
        <dbReference type="Rhea" id="RHEA-COMP:9859"/>
        <dbReference type="Rhea" id="RHEA-COMP:14279"/>
        <dbReference type="ChEBI" id="CHEBI:15377"/>
        <dbReference type="ChEBI" id="CHEBI:15378"/>
        <dbReference type="ChEBI" id="CHEBI:16838"/>
        <dbReference type="ChEBI" id="CHEBI:43474"/>
        <dbReference type="EC" id="3.6.1.11"/>
    </reaction>
</comment>
<dbReference type="FunFam" id="3.30.420.40:FF:000023">
    <property type="entry name" value="Guanosine-5'-triphosphate,3'-diphosphate pyrophosphatase"/>
    <property type="match status" value="1"/>
</dbReference>
<dbReference type="InterPro" id="IPR050273">
    <property type="entry name" value="GppA/Ppx_hydrolase"/>
</dbReference>
<feature type="domain" description="Ppx/GppA phosphatase N-terminal" evidence="11">
    <location>
        <begin position="38"/>
        <end position="320"/>
    </location>
</feature>
<dbReference type="FunFam" id="3.30.420.150:FF:000001">
    <property type="entry name" value="Guanosine-5'-triphosphate,3'-diphosphate pyrophosphatase"/>
    <property type="match status" value="1"/>
</dbReference>
<comment type="subunit">
    <text evidence="4">Homodimer.</text>
</comment>
<evidence type="ECO:0000259" key="12">
    <source>
        <dbReference type="Pfam" id="PF21447"/>
    </source>
</evidence>
<dbReference type="PANTHER" id="PTHR30005">
    <property type="entry name" value="EXOPOLYPHOSPHATASE"/>
    <property type="match status" value="1"/>
</dbReference>
<dbReference type="SUPFAM" id="SSF53067">
    <property type="entry name" value="Actin-like ATPase domain"/>
    <property type="match status" value="2"/>
</dbReference>
<evidence type="ECO:0000256" key="3">
    <source>
        <dbReference type="ARBA" id="ARBA00007125"/>
    </source>
</evidence>
<dbReference type="InterPro" id="IPR030673">
    <property type="entry name" value="PyroPPase_GppA_Ppx"/>
</dbReference>
<organism evidence="13 14">
    <name type="scientific">Mannheimia haemolytica</name>
    <name type="common">Pasteurella haemolytica</name>
    <dbReference type="NCBI Taxonomy" id="75985"/>
    <lineage>
        <taxon>Bacteria</taxon>
        <taxon>Pseudomonadati</taxon>
        <taxon>Pseudomonadota</taxon>
        <taxon>Gammaproteobacteria</taxon>
        <taxon>Pasteurellales</taxon>
        <taxon>Pasteurellaceae</taxon>
        <taxon>Mannheimia</taxon>
    </lineage>
</organism>
<evidence type="ECO:0000256" key="10">
    <source>
        <dbReference type="ARBA" id="ARBA00047607"/>
    </source>
</evidence>
<proteinExistence type="inferred from homology"/>
<comment type="similarity">
    <text evidence="3">Belongs to the GppA/Ppx family.</text>
</comment>
<accession>A0A378N9B0</accession>
<dbReference type="Gene3D" id="3.30.420.40">
    <property type="match status" value="1"/>
</dbReference>
<dbReference type="PIRSF" id="PIRSF001267">
    <property type="entry name" value="Pyrophosphatase_GppA_Ppx"/>
    <property type="match status" value="1"/>
</dbReference>
<evidence type="ECO:0000256" key="7">
    <source>
        <dbReference type="ARBA" id="ARBA00022475"/>
    </source>
</evidence>
<evidence type="ECO:0000256" key="5">
    <source>
        <dbReference type="ARBA" id="ARBA00012451"/>
    </source>
</evidence>